<organism evidence="3 4">
    <name type="scientific">Falsiruegeria litorea R37</name>
    <dbReference type="NCBI Taxonomy" id="1200284"/>
    <lineage>
        <taxon>Bacteria</taxon>
        <taxon>Pseudomonadati</taxon>
        <taxon>Pseudomonadota</taxon>
        <taxon>Alphaproteobacteria</taxon>
        <taxon>Rhodobacterales</taxon>
        <taxon>Roseobacteraceae</taxon>
        <taxon>Falsiruegeria</taxon>
    </lineage>
</organism>
<proteinExistence type="predicted"/>
<dbReference type="InterPro" id="IPR021253">
    <property type="entry name" value="ZrgA-like"/>
</dbReference>
<dbReference type="EMBL" id="FWFO01000001">
    <property type="protein sequence ID" value="SLN27004.1"/>
    <property type="molecule type" value="Genomic_DNA"/>
</dbReference>
<evidence type="ECO:0000256" key="1">
    <source>
        <dbReference type="SAM" id="MobiDB-lite"/>
    </source>
</evidence>
<dbReference type="Proteomes" id="UP000193077">
    <property type="component" value="Unassembled WGS sequence"/>
</dbReference>
<evidence type="ECO:0000313" key="3">
    <source>
        <dbReference type="EMBL" id="SLN27004.1"/>
    </source>
</evidence>
<evidence type="ECO:0008006" key="5">
    <source>
        <dbReference type="Google" id="ProtNLM"/>
    </source>
</evidence>
<dbReference type="Pfam" id="PF10986">
    <property type="entry name" value="ZrgA"/>
    <property type="match status" value="1"/>
</dbReference>
<dbReference type="AlphaFoldDB" id="A0A1Y5RWF7"/>
<keyword evidence="2" id="KW-0732">Signal</keyword>
<feature type="signal peptide" evidence="2">
    <location>
        <begin position="1"/>
        <end position="20"/>
    </location>
</feature>
<evidence type="ECO:0000256" key="2">
    <source>
        <dbReference type="SAM" id="SignalP"/>
    </source>
</evidence>
<feature type="chain" id="PRO_5012667021" description="DUF2796 domain-containing protein" evidence="2">
    <location>
        <begin position="21"/>
        <end position="224"/>
    </location>
</feature>
<sequence length="224" mass="24493">MKFAPIACLILPLVPAIAGAEETRSLGAHEHGSGTLNIAFEGNSIAMEVEAPGADIVGFEHEATSDEDRKLIETAVANLGKPLDLFVLSAEAGCSVVSASVELHGDEEHDDHDDEHAHDDDHANEAKDDHAHDDDHEHDTKDDHDDEHHDDHADHEDEGAEHAEFHAEYALTCSDMSALSKIEFTYFERFPNALELDVQIVSAKGAQAHEVERDDPVLDLQSLF</sequence>
<accession>A0A1Y5RWF7</accession>
<dbReference type="RefSeq" id="WP_085794655.1">
    <property type="nucleotide sequence ID" value="NZ_FWFO01000001.1"/>
</dbReference>
<gene>
    <name evidence="3" type="ORF">TRL7639_00995</name>
</gene>
<protein>
    <recommendedName>
        <fullName evidence="5">DUF2796 domain-containing protein</fullName>
    </recommendedName>
</protein>
<evidence type="ECO:0000313" key="4">
    <source>
        <dbReference type="Proteomes" id="UP000193077"/>
    </source>
</evidence>
<feature type="compositionally biased region" description="Basic and acidic residues" evidence="1">
    <location>
        <begin position="114"/>
        <end position="160"/>
    </location>
</feature>
<name>A0A1Y5RWF7_9RHOB</name>
<feature type="region of interest" description="Disordered" evidence="1">
    <location>
        <begin position="106"/>
        <end position="160"/>
    </location>
</feature>
<dbReference type="OrthoDB" id="7346546at2"/>
<keyword evidence="4" id="KW-1185">Reference proteome</keyword>
<reference evidence="3 4" key="1">
    <citation type="submission" date="2017-03" db="EMBL/GenBank/DDBJ databases">
        <authorList>
            <person name="Afonso C.L."/>
            <person name="Miller P.J."/>
            <person name="Scott M.A."/>
            <person name="Spackman E."/>
            <person name="Goraichik I."/>
            <person name="Dimitrov K.M."/>
            <person name="Suarez D.L."/>
            <person name="Swayne D.E."/>
        </authorList>
    </citation>
    <scope>NUCLEOTIDE SEQUENCE [LARGE SCALE GENOMIC DNA]</scope>
    <source>
        <strain evidence="3 4">CECT 7639</strain>
    </source>
</reference>